<keyword evidence="2" id="KW-1185">Reference proteome</keyword>
<accession>A0AAN5D4C9</accession>
<proteinExistence type="predicted"/>
<dbReference type="Proteomes" id="UP001328107">
    <property type="component" value="Unassembled WGS sequence"/>
</dbReference>
<organism evidence="1 2">
    <name type="scientific">Pristionchus mayeri</name>
    <dbReference type="NCBI Taxonomy" id="1317129"/>
    <lineage>
        <taxon>Eukaryota</taxon>
        <taxon>Metazoa</taxon>
        <taxon>Ecdysozoa</taxon>
        <taxon>Nematoda</taxon>
        <taxon>Chromadorea</taxon>
        <taxon>Rhabditida</taxon>
        <taxon>Rhabditina</taxon>
        <taxon>Diplogasteromorpha</taxon>
        <taxon>Diplogasteroidea</taxon>
        <taxon>Neodiplogasteridae</taxon>
        <taxon>Pristionchus</taxon>
    </lineage>
</organism>
<dbReference type="AlphaFoldDB" id="A0AAN5D4C9"/>
<evidence type="ECO:0000313" key="2">
    <source>
        <dbReference type="Proteomes" id="UP001328107"/>
    </source>
</evidence>
<sequence>ENSDFSHNYASEILNLASIPSLQRLVLKNTILHLSSRLNDKTRYHRAVEFFSKLIRNGLEVELTETRSVYDSFMINVGAIQKALANA</sequence>
<evidence type="ECO:0000313" key="1">
    <source>
        <dbReference type="EMBL" id="GMR56156.1"/>
    </source>
</evidence>
<feature type="non-terminal residue" evidence="1">
    <location>
        <position position="1"/>
    </location>
</feature>
<reference evidence="2" key="1">
    <citation type="submission" date="2022-10" db="EMBL/GenBank/DDBJ databases">
        <title>Genome assembly of Pristionchus species.</title>
        <authorList>
            <person name="Yoshida K."/>
            <person name="Sommer R.J."/>
        </authorList>
    </citation>
    <scope>NUCLEOTIDE SEQUENCE [LARGE SCALE GENOMIC DNA]</scope>
    <source>
        <strain evidence="2">RS5460</strain>
    </source>
</reference>
<comment type="caution">
    <text evidence="1">The sequence shown here is derived from an EMBL/GenBank/DDBJ whole genome shotgun (WGS) entry which is preliminary data.</text>
</comment>
<gene>
    <name evidence="1" type="ORF">PMAYCL1PPCAC_26351</name>
</gene>
<dbReference type="EMBL" id="BTRK01000005">
    <property type="protein sequence ID" value="GMR56156.1"/>
    <property type="molecule type" value="Genomic_DNA"/>
</dbReference>
<name>A0AAN5D4C9_9BILA</name>
<protein>
    <submittedName>
        <fullName evidence="1">Uncharacterized protein</fullName>
    </submittedName>
</protein>